<dbReference type="EC" id="2.7.1.12" evidence="3 9"/>
<keyword evidence="6 9" id="KW-0418">Kinase</keyword>
<dbReference type="AlphaFoldDB" id="A0A510X7X8"/>
<dbReference type="CDD" id="cd02021">
    <property type="entry name" value="GntK"/>
    <property type="match status" value="1"/>
</dbReference>
<proteinExistence type="inferred from homology"/>
<comment type="catalytic activity">
    <reaction evidence="8 9">
        <text>D-gluconate + ATP = 6-phospho-D-gluconate + ADP + H(+)</text>
        <dbReference type="Rhea" id="RHEA:19433"/>
        <dbReference type="ChEBI" id="CHEBI:15378"/>
        <dbReference type="ChEBI" id="CHEBI:18391"/>
        <dbReference type="ChEBI" id="CHEBI:30616"/>
        <dbReference type="ChEBI" id="CHEBI:58759"/>
        <dbReference type="ChEBI" id="CHEBI:456216"/>
        <dbReference type="EC" id="2.7.1.12"/>
    </reaction>
</comment>
<reference evidence="10 11" key="1">
    <citation type="submission" date="2019-07" db="EMBL/GenBank/DDBJ databases">
        <title>Whole genome shotgun sequence of Halomonas pacifica NBRC 102220.</title>
        <authorList>
            <person name="Hosoyama A."/>
            <person name="Uohara A."/>
            <person name="Ohji S."/>
            <person name="Ichikawa N."/>
        </authorList>
    </citation>
    <scope>NUCLEOTIDE SEQUENCE [LARGE SCALE GENOMIC DNA]</scope>
    <source>
        <strain evidence="10 11">NBRC 102220</strain>
    </source>
</reference>
<dbReference type="Pfam" id="PF13671">
    <property type="entry name" value="AAA_33"/>
    <property type="match status" value="1"/>
</dbReference>
<comment type="similarity">
    <text evidence="2 9">Belongs to the gluconokinase GntK/GntV family.</text>
</comment>
<dbReference type="NCBIfam" id="TIGR01313">
    <property type="entry name" value="therm_gnt_kin"/>
    <property type="match status" value="1"/>
</dbReference>
<dbReference type="Gene3D" id="3.40.50.300">
    <property type="entry name" value="P-loop containing nucleotide triphosphate hydrolases"/>
    <property type="match status" value="1"/>
</dbReference>
<sequence>MTQASPPTASYRILVMGVSGSGKSHVGRLLARRLGADFIDGDDHHSAANVAKMARGIPLTDDDRRGWLDTLAGRFADYRRRDASVVIACSALKARYRGRLRRGDPELRILYLGGERALLRERLGSRRGHFFKGDAMLASQLADLEPPGPDEARVANIAESPEAIVEAFVAALGQG</sequence>
<keyword evidence="5 9" id="KW-0547">Nucleotide-binding</keyword>
<evidence type="ECO:0000313" key="10">
    <source>
        <dbReference type="EMBL" id="GEK46827.1"/>
    </source>
</evidence>
<dbReference type="GO" id="GO:0005975">
    <property type="term" value="P:carbohydrate metabolic process"/>
    <property type="evidence" value="ECO:0007669"/>
    <property type="project" value="InterPro"/>
</dbReference>
<evidence type="ECO:0000256" key="1">
    <source>
        <dbReference type="ARBA" id="ARBA00004761"/>
    </source>
</evidence>
<keyword evidence="11" id="KW-1185">Reference proteome</keyword>
<evidence type="ECO:0000256" key="9">
    <source>
        <dbReference type="RuleBase" id="RU363066"/>
    </source>
</evidence>
<evidence type="ECO:0000256" key="5">
    <source>
        <dbReference type="ARBA" id="ARBA00022741"/>
    </source>
</evidence>
<dbReference type="PANTHER" id="PTHR43442">
    <property type="entry name" value="GLUCONOKINASE-RELATED"/>
    <property type="match status" value="1"/>
</dbReference>
<dbReference type="SUPFAM" id="SSF52540">
    <property type="entry name" value="P-loop containing nucleoside triphosphate hydrolases"/>
    <property type="match status" value="1"/>
</dbReference>
<evidence type="ECO:0000256" key="7">
    <source>
        <dbReference type="ARBA" id="ARBA00022840"/>
    </source>
</evidence>
<dbReference type="GO" id="GO:0005737">
    <property type="term" value="C:cytoplasm"/>
    <property type="evidence" value="ECO:0007669"/>
    <property type="project" value="TreeGrafter"/>
</dbReference>
<dbReference type="EMBL" id="BJUK01000009">
    <property type="protein sequence ID" value="GEK46827.1"/>
    <property type="molecule type" value="Genomic_DNA"/>
</dbReference>
<name>A0A510X7X8_9GAMM</name>
<keyword evidence="4 9" id="KW-0808">Transferase</keyword>
<comment type="caution">
    <text evidence="10">The sequence shown here is derived from an EMBL/GenBank/DDBJ whole genome shotgun (WGS) entry which is preliminary data.</text>
</comment>
<accession>A0A510X7X8</accession>
<keyword evidence="7 9" id="KW-0067">ATP-binding</keyword>
<dbReference type="Proteomes" id="UP000321275">
    <property type="component" value="Unassembled WGS sequence"/>
</dbReference>
<evidence type="ECO:0000313" key="11">
    <source>
        <dbReference type="Proteomes" id="UP000321275"/>
    </source>
</evidence>
<dbReference type="GO" id="GO:0005524">
    <property type="term" value="F:ATP binding"/>
    <property type="evidence" value="ECO:0007669"/>
    <property type="project" value="UniProtKB-KW"/>
</dbReference>
<protein>
    <recommendedName>
        <fullName evidence="3 9">Gluconokinase</fullName>
        <ecNumber evidence="3 9">2.7.1.12</ecNumber>
    </recommendedName>
</protein>
<evidence type="ECO:0000256" key="2">
    <source>
        <dbReference type="ARBA" id="ARBA00008420"/>
    </source>
</evidence>
<evidence type="ECO:0000256" key="6">
    <source>
        <dbReference type="ARBA" id="ARBA00022777"/>
    </source>
</evidence>
<dbReference type="InterPro" id="IPR006001">
    <property type="entry name" value="Therm_gnt_kin"/>
</dbReference>
<evidence type="ECO:0000256" key="8">
    <source>
        <dbReference type="ARBA" id="ARBA00048090"/>
    </source>
</evidence>
<dbReference type="PANTHER" id="PTHR43442:SF3">
    <property type="entry name" value="GLUCONOKINASE-RELATED"/>
    <property type="match status" value="1"/>
</dbReference>
<dbReference type="GO" id="GO:0046316">
    <property type="term" value="F:gluconokinase activity"/>
    <property type="evidence" value="ECO:0007669"/>
    <property type="project" value="UniProtKB-EC"/>
</dbReference>
<gene>
    <name evidence="10" type="ORF">HPA02_11100</name>
</gene>
<organism evidence="10 11">
    <name type="scientific">Bisbaumannia pacifica</name>
    <dbReference type="NCBI Taxonomy" id="77098"/>
    <lineage>
        <taxon>Bacteria</taxon>
        <taxon>Pseudomonadati</taxon>
        <taxon>Pseudomonadota</taxon>
        <taxon>Gammaproteobacteria</taxon>
        <taxon>Oceanospirillales</taxon>
        <taxon>Halomonadaceae</taxon>
        <taxon>Bisbaumannia</taxon>
    </lineage>
</organism>
<comment type="pathway">
    <text evidence="1">Carbohydrate acid metabolism.</text>
</comment>
<evidence type="ECO:0000256" key="4">
    <source>
        <dbReference type="ARBA" id="ARBA00022679"/>
    </source>
</evidence>
<evidence type="ECO:0000256" key="3">
    <source>
        <dbReference type="ARBA" id="ARBA00012054"/>
    </source>
</evidence>
<dbReference type="InterPro" id="IPR027417">
    <property type="entry name" value="P-loop_NTPase"/>
</dbReference>